<dbReference type="Pfam" id="PF01475">
    <property type="entry name" value="FUR"/>
    <property type="match status" value="1"/>
</dbReference>
<evidence type="ECO:0000313" key="2">
    <source>
        <dbReference type="Proteomes" id="UP001236795"/>
    </source>
</evidence>
<evidence type="ECO:0000313" key="1">
    <source>
        <dbReference type="EMBL" id="MDQ0491395.1"/>
    </source>
</evidence>
<keyword evidence="2" id="KW-1185">Reference proteome</keyword>
<dbReference type="SUPFAM" id="SSF46785">
    <property type="entry name" value="Winged helix' DNA-binding domain"/>
    <property type="match status" value="1"/>
</dbReference>
<dbReference type="Gene3D" id="1.10.10.10">
    <property type="entry name" value="Winged helix-like DNA-binding domain superfamily/Winged helix DNA-binding domain"/>
    <property type="match status" value="1"/>
</dbReference>
<organism evidence="1 2">
    <name type="scientific">Streptomyces thermodiastaticus</name>
    <dbReference type="NCBI Taxonomy" id="44061"/>
    <lineage>
        <taxon>Bacteria</taxon>
        <taxon>Bacillati</taxon>
        <taxon>Actinomycetota</taxon>
        <taxon>Actinomycetes</taxon>
        <taxon>Kitasatosporales</taxon>
        <taxon>Streptomycetaceae</taxon>
        <taxon>Streptomyces</taxon>
    </lineage>
</organism>
<reference evidence="1 2" key="1">
    <citation type="submission" date="2023-07" db="EMBL/GenBank/DDBJ databases">
        <title>Genomic Encyclopedia of Type Strains, Phase IV (KMG-IV): sequencing the most valuable type-strain genomes for metagenomic binning, comparative biology and taxonomic classification.</title>
        <authorList>
            <person name="Goeker M."/>
        </authorList>
    </citation>
    <scope>NUCLEOTIDE SEQUENCE [LARGE SCALE GENOMIC DNA]</scope>
    <source>
        <strain evidence="1 2">DSM 40573</strain>
    </source>
</reference>
<proteinExistence type="predicted"/>
<dbReference type="InterPro" id="IPR036388">
    <property type="entry name" value="WH-like_DNA-bd_sf"/>
</dbReference>
<dbReference type="EMBL" id="JAUSWC010000032">
    <property type="protein sequence ID" value="MDQ0491395.1"/>
    <property type="molecule type" value="Genomic_DNA"/>
</dbReference>
<dbReference type="RefSeq" id="WP_019525531.1">
    <property type="nucleotide sequence ID" value="NZ_JAUSWC010000032.1"/>
</dbReference>
<accession>A0ABU0KS12</accession>
<dbReference type="InterPro" id="IPR036390">
    <property type="entry name" value="WH_DNA-bd_sf"/>
</dbReference>
<sequence length="82" mass="9332">MRGSALANQRSTRQRRELLTLFQAGEDFASARFLHAVAEAKGIMVGLTTVYRTLRLLGADGGADVYCGRIQTSWRRRQRQYR</sequence>
<protein>
    <submittedName>
        <fullName evidence="1">Fe2+ or Zn2+ uptake regulation protein</fullName>
    </submittedName>
</protein>
<dbReference type="Proteomes" id="UP001236795">
    <property type="component" value="Unassembled WGS sequence"/>
</dbReference>
<gene>
    <name evidence="1" type="ORF">QO019_006292</name>
</gene>
<name>A0ABU0KS12_9ACTN</name>
<comment type="caution">
    <text evidence="1">The sequence shown here is derived from an EMBL/GenBank/DDBJ whole genome shotgun (WGS) entry which is preliminary data.</text>
</comment>
<dbReference type="InterPro" id="IPR002481">
    <property type="entry name" value="FUR"/>
</dbReference>